<evidence type="ECO:0000313" key="1">
    <source>
        <dbReference type="Ensembl" id="ENSCABP00000002106.1"/>
    </source>
</evidence>
<dbReference type="Proteomes" id="UP000694404">
    <property type="component" value="Unplaced"/>
</dbReference>
<accession>A0A8C0IKU1</accession>
<organism evidence="1 2">
    <name type="scientific">Chelonoidis abingdonii</name>
    <name type="common">Abingdon island giant tortoise</name>
    <name type="synonym">Testudo abingdonii</name>
    <dbReference type="NCBI Taxonomy" id="106734"/>
    <lineage>
        <taxon>Eukaryota</taxon>
        <taxon>Metazoa</taxon>
        <taxon>Chordata</taxon>
        <taxon>Craniata</taxon>
        <taxon>Vertebrata</taxon>
        <taxon>Euteleostomi</taxon>
        <taxon>Archelosauria</taxon>
        <taxon>Testudinata</taxon>
        <taxon>Testudines</taxon>
        <taxon>Cryptodira</taxon>
        <taxon>Durocryptodira</taxon>
        <taxon>Testudinoidea</taxon>
        <taxon>Testudinidae</taxon>
        <taxon>Chelonoidis</taxon>
    </lineage>
</organism>
<dbReference type="GeneTree" id="ENSGT00960000192837"/>
<proteinExistence type="predicted"/>
<dbReference type="Ensembl" id="ENSCABT00000002275.1">
    <property type="protein sequence ID" value="ENSCABP00000002106.1"/>
    <property type="gene ID" value="ENSCABG00000001661.1"/>
</dbReference>
<keyword evidence="2" id="KW-1185">Reference proteome</keyword>
<evidence type="ECO:0000313" key="2">
    <source>
        <dbReference type="Proteomes" id="UP000694404"/>
    </source>
</evidence>
<name>A0A8C0IKU1_CHEAB</name>
<sequence>MCITLHLSTLNFICHFVAQSPRFLRSLCNSSQSAWDLTIFHSFVSAANFATSLFTDFTHFSTSFMNMLNSNGPSTDPSGIPLFISLHSEI</sequence>
<protein>
    <submittedName>
        <fullName evidence="1">Uncharacterized protein</fullName>
    </submittedName>
</protein>
<reference evidence="1" key="1">
    <citation type="submission" date="2025-08" db="UniProtKB">
        <authorList>
            <consortium name="Ensembl"/>
        </authorList>
    </citation>
    <scope>IDENTIFICATION</scope>
</reference>
<dbReference type="AlphaFoldDB" id="A0A8C0IKU1"/>
<reference evidence="1" key="2">
    <citation type="submission" date="2025-09" db="UniProtKB">
        <authorList>
            <consortium name="Ensembl"/>
        </authorList>
    </citation>
    <scope>IDENTIFICATION</scope>
</reference>
<dbReference type="OMA" id="RSCMNIL"/>